<dbReference type="AlphaFoldDB" id="A0A5B7G3M9"/>
<proteinExistence type="predicted"/>
<protein>
    <submittedName>
        <fullName evidence="2">Uncharacterized protein</fullName>
    </submittedName>
</protein>
<dbReference type="EMBL" id="VSRR010010598">
    <property type="protein sequence ID" value="MPC52055.1"/>
    <property type="molecule type" value="Genomic_DNA"/>
</dbReference>
<accession>A0A5B7G3M9</accession>
<sequence length="46" mass="5659">MWERILAIYRQHGLYQRYRWYHWGKDNGGGGKDESGRGKQVEKREY</sequence>
<feature type="compositionally biased region" description="Basic and acidic residues" evidence="1">
    <location>
        <begin position="31"/>
        <end position="46"/>
    </location>
</feature>
<dbReference type="Proteomes" id="UP000324222">
    <property type="component" value="Unassembled WGS sequence"/>
</dbReference>
<organism evidence="2 3">
    <name type="scientific">Portunus trituberculatus</name>
    <name type="common">Swimming crab</name>
    <name type="synonym">Neptunus trituberculatus</name>
    <dbReference type="NCBI Taxonomy" id="210409"/>
    <lineage>
        <taxon>Eukaryota</taxon>
        <taxon>Metazoa</taxon>
        <taxon>Ecdysozoa</taxon>
        <taxon>Arthropoda</taxon>
        <taxon>Crustacea</taxon>
        <taxon>Multicrustacea</taxon>
        <taxon>Malacostraca</taxon>
        <taxon>Eumalacostraca</taxon>
        <taxon>Eucarida</taxon>
        <taxon>Decapoda</taxon>
        <taxon>Pleocyemata</taxon>
        <taxon>Brachyura</taxon>
        <taxon>Eubrachyura</taxon>
        <taxon>Portunoidea</taxon>
        <taxon>Portunidae</taxon>
        <taxon>Portuninae</taxon>
        <taxon>Portunus</taxon>
    </lineage>
</organism>
<keyword evidence="3" id="KW-1185">Reference proteome</keyword>
<comment type="caution">
    <text evidence="2">The sequence shown here is derived from an EMBL/GenBank/DDBJ whole genome shotgun (WGS) entry which is preliminary data.</text>
</comment>
<feature type="region of interest" description="Disordered" evidence="1">
    <location>
        <begin position="23"/>
        <end position="46"/>
    </location>
</feature>
<evidence type="ECO:0000256" key="1">
    <source>
        <dbReference type="SAM" id="MobiDB-lite"/>
    </source>
</evidence>
<reference evidence="2 3" key="1">
    <citation type="submission" date="2019-05" db="EMBL/GenBank/DDBJ databases">
        <title>Another draft genome of Portunus trituberculatus and its Hox gene families provides insights of decapod evolution.</title>
        <authorList>
            <person name="Jeong J.-H."/>
            <person name="Song I."/>
            <person name="Kim S."/>
            <person name="Choi T."/>
            <person name="Kim D."/>
            <person name="Ryu S."/>
            <person name="Kim W."/>
        </authorList>
    </citation>
    <scope>NUCLEOTIDE SEQUENCE [LARGE SCALE GENOMIC DNA]</scope>
    <source>
        <tissue evidence="2">Muscle</tissue>
    </source>
</reference>
<evidence type="ECO:0000313" key="3">
    <source>
        <dbReference type="Proteomes" id="UP000324222"/>
    </source>
</evidence>
<gene>
    <name evidence="2" type="ORF">E2C01_045915</name>
</gene>
<name>A0A5B7G3M9_PORTR</name>
<evidence type="ECO:0000313" key="2">
    <source>
        <dbReference type="EMBL" id="MPC52055.1"/>
    </source>
</evidence>